<dbReference type="EMBL" id="BAABKX010000019">
    <property type="protein sequence ID" value="GAA5061509.1"/>
    <property type="molecule type" value="Genomic_DNA"/>
</dbReference>
<evidence type="ECO:0000313" key="2">
    <source>
        <dbReference type="Proteomes" id="UP001501729"/>
    </source>
</evidence>
<gene>
    <name evidence="1" type="ORF">GCM10025751_47890</name>
</gene>
<comment type="caution">
    <text evidence="1">The sequence shown here is derived from an EMBL/GenBank/DDBJ whole genome shotgun (WGS) entry which is preliminary data.</text>
</comment>
<dbReference type="RefSeq" id="WP_227777099.1">
    <property type="nucleotide sequence ID" value="NZ_BAABKX010000019.1"/>
</dbReference>
<sequence length="72" mass="8549">MGNHHSPYFALDALEALARRLPDERELTYEHAYPILNEEKDLGQPATEDIVERLYMKDYLYEVEGKFRLTDF</sequence>
<dbReference type="GeneID" id="68615787"/>
<protein>
    <submittedName>
        <fullName evidence="1">Uncharacterized protein</fullName>
    </submittedName>
</protein>
<keyword evidence="2" id="KW-1185">Reference proteome</keyword>
<reference evidence="1 2" key="1">
    <citation type="journal article" date="2019" name="Int. J. Syst. Evol. Microbiol.">
        <title>The Global Catalogue of Microorganisms (GCM) 10K type strain sequencing project: providing services to taxonomists for standard genome sequencing and annotation.</title>
        <authorList>
            <consortium name="The Broad Institute Genomics Platform"/>
            <consortium name="The Broad Institute Genome Sequencing Center for Infectious Disease"/>
            <person name="Wu L."/>
            <person name="Ma J."/>
        </authorList>
    </citation>
    <scope>NUCLEOTIDE SEQUENCE [LARGE SCALE GENOMIC DNA]</scope>
    <source>
        <strain evidence="1 2">JCM 17504</strain>
    </source>
</reference>
<accession>A0AAV3UP56</accession>
<dbReference type="AlphaFoldDB" id="A0AAV3UP56"/>
<evidence type="ECO:0000313" key="1">
    <source>
        <dbReference type="EMBL" id="GAA5061509.1"/>
    </source>
</evidence>
<proteinExistence type="predicted"/>
<organism evidence="1 2">
    <name type="scientific">Haladaptatus pallidirubidus</name>
    <dbReference type="NCBI Taxonomy" id="1008152"/>
    <lineage>
        <taxon>Archaea</taxon>
        <taxon>Methanobacteriati</taxon>
        <taxon>Methanobacteriota</taxon>
        <taxon>Stenosarchaea group</taxon>
        <taxon>Halobacteria</taxon>
        <taxon>Halobacteriales</taxon>
        <taxon>Haladaptataceae</taxon>
        <taxon>Haladaptatus</taxon>
    </lineage>
</organism>
<dbReference type="Proteomes" id="UP001501729">
    <property type="component" value="Unassembled WGS sequence"/>
</dbReference>
<name>A0AAV3UP56_9EURY</name>